<comment type="cofactor">
    <cofactor evidence="2 11">
        <name>Mg(2+)</name>
        <dbReference type="ChEBI" id="CHEBI:18420"/>
    </cofactor>
</comment>
<keyword evidence="10 11" id="KW-0784">Thiamine biosynthesis</keyword>
<dbReference type="GO" id="GO:0004417">
    <property type="term" value="F:hydroxyethylthiazole kinase activity"/>
    <property type="evidence" value="ECO:0007669"/>
    <property type="project" value="UniProtKB-UniRule"/>
</dbReference>
<evidence type="ECO:0000256" key="5">
    <source>
        <dbReference type="ARBA" id="ARBA00022723"/>
    </source>
</evidence>
<evidence type="ECO:0000256" key="3">
    <source>
        <dbReference type="ARBA" id="ARBA00004868"/>
    </source>
</evidence>
<dbReference type="GO" id="GO:0005524">
    <property type="term" value="F:ATP binding"/>
    <property type="evidence" value="ECO:0007669"/>
    <property type="project" value="UniProtKB-UniRule"/>
</dbReference>
<dbReference type="GO" id="GO:0009228">
    <property type="term" value="P:thiamine biosynthetic process"/>
    <property type="evidence" value="ECO:0007669"/>
    <property type="project" value="UniProtKB-KW"/>
</dbReference>
<evidence type="ECO:0000256" key="4">
    <source>
        <dbReference type="ARBA" id="ARBA00022679"/>
    </source>
</evidence>
<dbReference type="AlphaFoldDB" id="A0A975BGF9"/>
<evidence type="ECO:0000313" key="13">
    <source>
        <dbReference type="Proteomes" id="UP000663722"/>
    </source>
</evidence>
<comment type="similarity">
    <text evidence="11">Belongs to the Thz kinase family.</text>
</comment>
<evidence type="ECO:0000256" key="6">
    <source>
        <dbReference type="ARBA" id="ARBA00022741"/>
    </source>
</evidence>
<evidence type="ECO:0000256" key="11">
    <source>
        <dbReference type="HAMAP-Rule" id="MF_00228"/>
    </source>
</evidence>
<feature type="binding site" evidence="11">
    <location>
        <position position="196"/>
    </location>
    <ligand>
        <name>substrate</name>
    </ligand>
</feature>
<comment type="catalytic activity">
    <reaction evidence="1 11">
        <text>5-(2-hydroxyethyl)-4-methylthiazole + ATP = 4-methyl-5-(2-phosphooxyethyl)-thiazole + ADP + H(+)</text>
        <dbReference type="Rhea" id="RHEA:24212"/>
        <dbReference type="ChEBI" id="CHEBI:15378"/>
        <dbReference type="ChEBI" id="CHEBI:17957"/>
        <dbReference type="ChEBI" id="CHEBI:30616"/>
        <dbReference type="ChEBI" id="CHEBI:58296"/>
        <dbReference type="ChEBI" id="CHEBI:456216"/>
        <dbReference type="EC" id="2.7.1.50"/>
    </reaction>
</comment>
<dbReference type="EMBL" id="CP061800">
    <property type="protein sequence ID" value="QTA85279.1"/>
    <property type="molecule type" value="Genomic_DNA"/>
</dbReference>
<evidence type="ECO:0000313" key="12">
    <source>
        <dbReference type="EMBL" id="QTA85279.1"/>
    </source>
</evidence>
<evidence type="ECO:0000256" key="10">
    <source>
        <dbReference type="ARBA" id="ARBA00022977"/>
    </source>
</evidence>
<dbReference type="NCBIfam" id="TIGR00694">
    <property type="entry name" value="thiM"/>
    <property type="match status" value="1"/>
</dbReference>
<accession>A0A975BGF9</accession>
<dbReference type="NCBIfam" id="NF006830">
    <property type="entry name" value="PRK09355.1"/>
    <property type="match status" value="1"/>
</dbReference>
<evidence type="ECO:0000256" key="8">
    <source>
        <dbReference type="ARBA" id="ARBA00022840"/>
    </source>
</evidence>
<dbReference type="Gene3D" id="3.40.1190.20">
    <property type="match status" value="1"/>
</dbReference>
<comment type="pathway">
    <text evidence="3 11">Cofactor biosynthesis; thiamine diphosphate biosynthesis; 4-methyl-5-(2-phosphoethyl)-thiazole from 5-(2-hydroxyethyl)-4-methylthiazole: step 1/1.</text>
</comment>
<keyword evidence="4 11" id="KW-0808">Transferase</keyword>
<name>A0A975BGF9_9BACT</name>
<dbReference type="PRINTS" id="PR01099">
    <property type="entry name" value="HYETHTZKNASE"/>
</dbReference>
<dbReference type="RefSeq" id="WP_207681403.1">
    <property type="nucleotide sequence ID" value="NZ_CP061800.1"/>
</dbReference>
<evidence type="ECO:0000256" key="7">
    <source>
        <dbReference type="ARBA" id="ARBA00022777"/>
    </source>
</evidence>
<dbReference type="PIRSF" id="PIRSF000513">
    <property type="entry name" value="Thz_kinase"/>
    <property type="match status" value="1"/>
</dbReference>
<gene>
    <name evidence="11 12" type="primary">thiM</name>
    <name evidence="12" type="ORF">dnm_012840</name>
</gene>
<keyword evidence="9 11" id="KW-0460">Magnesium</keyword>
<dbReference type="InterPro" id="IPR029056">
    <property type="entry name" value="Ribokinase-like"/>
</dbReference>
<dbReference type="KEGG" id="dmm:dnm_012840"/>
<dbReference type="InterPro" id="IPR000417">
    <property type="entry name" value="Hyethyz_kinase"/>
</dbReference>
<evidence type="ECO:0000256" key="1">
    <source>
        <dbReference type="ARBA" id="ARBA00001771"/>
    </source>
</evidence>
<keyword evidence="8 11" id="KW-0067">ATP-binding</keyword>
<keyword evidence="6 11" id="KW-0547">Nucleotide-binding</keyword>
<dbReference type="EC" id="2.7.1.50" evidence="11"/>
<dbReference type="GO" id="GO:0000287">
    <property type="term" value="F:magnesium ion binding"/>
    <property type="evidence" value="ECO:0007669"/>
    <property type="project" value="UniProtKB-UniRule"/>
</dbReference>
<organism evidence="12 13">
    <name type="scientific">Desulfonema magnum</name>
    <dbReference type="NCBI Taxonomy" id="45655"/>
    <lineage>
        <taxon>Bacteria</taxon>
        <taxon>Pseudomonadati</taxon>
        <taxon>Thermodesulfobacteriota</taxon>
        <taxon>Desulfobacteria</taxon>
        <taxon>Desulfobacterales</taxon>
        <taxon>Desulfococcaceae</taxon>
        <taxon>Desulfonema</taxon>
    </lineage>
</organism>
<feature type="binding site" evidence="11">
    <location>
        <position position="169"/>
    </location>
    <ligand>
        <name>ATP</name>
        <dbReference type="ChEBI" id="CHEBI:30616"/>
    </ligand>
</feature>
<evidence type="ECO:0000256" key="2">
    <source>
        <dbReference type="ARBA" id="ARBA00001946"/>
    </source>
</evidence>
<protein>
    <recommendedName>
        <fullName evidence="11">Hydroxyethylthiazole kinase</fullName>
        <ecNumber evidence="11">2.7.1.50</ecNumber>
    </recommendedName>
    <alternativeName>
        <fullName evidence="11">4-methyl-5-beta-hydroxyethylthiazole kinase</fullName>
        <shortName evidence="11">TH kinase</shortName>
        <shortName evidence="11">Thz kinase</shortName>
    </alternativeName>
</protein>
<comment type="function">
    <text evidence="11">Catalyzes the phosphorylation of the hydroxyl group of 4-methyl-5-beta-hydroxyethylthiazole (THZ).</text>
</comment>
<dbReference type="Proteomes" id="UP000663722">
    <property type="component" value="Chromosome"/>
</dbReference>
<feature type="binding site" evidence="11">
    <location>
        <position position="47"/>
    </location>
    <ligand>
        <name>substrate</name>
    </ligand>
</feature>
<feature type="binding site" evidence="11">
    <location>
        <position position="123"/>
    </location>
    <ligand>
        <name>ATP</name>
        <dbReference type="ChEBI" id="CHEBI:30616"/>
    </ligand>
</feature>
<proteinExistence type="inferred from homology"/>
<dbReference type="Pfam" id="PF02110">
    <property type="entry name" value="HK"/>
    <property type="match status" value="1"/>
</dbReference>
<keyword evidence="13" id="KW-1185">Reference proteome</keyword>
<reference evidence="12" key="1">
    <citation type="journal article" date="2021" name="Microb. Physiol.">
        <title>Proteogenomic Insights into the Physiology of Marine, Sulfate-Reducing, Filamentous Desulfonema limicola and Desulfonema magnum.</title>
        <authorList>
            <person name="Schnaars V."/>
            <person name="Wohlbrand L."/>
            <person name="Scheve S."/>
            <person name="Hinrichs C."/>
            <person name="Reinhardt R."/>
            <person name="Rabus R."/>
        </authorList>
    </citation>
    <scope>NUCLEOTIDE SEQUENCE</scope>
    <source>
        <strain evidence="12">4be13</strain>
    </source>
</reference>
<sequence length="268" mass="27864">MENLSDKAAQNLAAVREKKPLIHNITNYVVMNYTANALLAMGASPVMAHAVSEVEEMVSIAGALVLNIGTLAEDWIASMIKAGQKASELGTPIILDPVGSGATSLRTNSVTRIIRETSLSVIRGNPSEILSLRHNESKTKGVDAVHSVNEAGATAKKIAEELNTTIAITGPADFITNGERVIHVSNGHPLMARVTGTGCTATVIIAAFSAVDDDPVSAAATGLAFFGLAGEAAGQKASGPGSFMIEMLNALYEITPEALKAGCKIREE</sequence>
<evidence type="ECO:0000256" key="9">
    <source>
        <dbReference type="ARBA" id="ARBA00022842"/>
    </source>
</evidence>
<dbReference type="SUPFAM" id="SSF53613">
    <property type="entry name" value="Ribokinase-like"/>
    <property type="match status" value="1"/>
</dbReference>
<keyword evidence="7 11" id="KW-0418">Kinase</keyword>
<keyword evidence="5 11" id="KW-0479">Metal-binding</keyword>
<dbReference type="HAMAP" id="MF_00228">
    <property type="entry name" value="Thz_kinase"/>
    <property type="match status" value="1"/>
</dbReference>
<dbReference type="CDD" id="cd01170">
    <property type="entry name" value="THZ_kinase"/>
    <property type="match status" value="1"/>
</dbReference>
<dbReference type="GO" id="GO:0009229">
    <property type="term" value="P:thiamine diphosphate biosynthetic process"/>
    <property type="evidence" value="ECO:0007669"/>
    <property type="project" value="UniProtKB-UniRule"/>
</dbReference>